<protein>
    <submittedName>
        <fullName evidence="2">Uncharacterized protein</fullName>
    </submittedName>
</protein>
<dbReference type="AlphaFoldDB" id="A0A818GVW7"/>
<organism evidence="2 4">
    <name type="scientific">Rotaria socialis</name>
    <dbReference type="NCBI Taxonomy" id="392032"/>
    <lineage>
        <taxon>Eukaryota</taxon>
        <taxon>Metazoa</taxon>
        <taxon>Spiralia</taxon>
        <taxon>Gnathifera</taxon>
        <taxon>Rotifera</taxon>
        <taxon>Eurotatoria</taxon>
        <taxon>Bdelloidea</taxon>
        <taxon>Philodinida</taxon>
        <taxon>Philodinidae</taxon>
        <taxon>Rotaria</taxon>
    </lineage>
</organism>
<sequence length="131" mass="14721">MELDRKQLNLNISSANHWTPIRLETSQNRTALSQQTYRLKAFVNGRFFEMDTKIGIRVVTIKRVEILVEGEAEVAIGCQPRARTKDDSPDDDSDLLKVDSTPLGYPFWVASLAFMAISSAATVVITKYCKP</sequence>
<reference evidence="2" key="1">
    <citation type="submission" date="2021-02" db="EMBL/GenBank/DDBJ databases">
        <authorList>
            <person name="Nowell W R."/>
        </authorList>
    </citation>
    <scope>NUCLEOTIDE SEQUENCE</scope>
</reference>
<dbReference type="EMBL" id="CAJOBS010003182">
    <property type="protein sequence ID" value="CAF4848287.1"/>
    <property type="molecule type" value="Genomic_DNA"/>
</dbReference>
<dbReference type="Proteomes" id="UP000663838">
    <property type="component" value="Unassembled WGS sequence"/>
</dbReference>
<feature type="transmembrane region" description="Helical" evidence="1">
    <location>
        <begin position="105"/>
        <end position="125"/>
    </location>
</feature>
<keyword evidence="1" id="KW-0812">Transmembrane</keyword>
<proteinExistence type="predicted"/>
<accession>A0A818GVW7</accession>
<dbReference type="EMBL" id="CAJNYV010002726">
    <property type="protein sequence ID" value="CAF3496008.1"/>
    <property type="molecule type" value="Genomic_DNA"/>
</dbReference>
<evidence type="ECO:0000256" key="1">
    <source>
        <dbReference type="SAM" id="Phobius"/>
    </source>
</evidence>
<evidence type="ECO:0000313" key="2">
    <source>
        <dbReference type="EMBL" id="CAF3496008.1"/>
    </source>
</evidence>
<dbReference type="Proteomes" id="UP000663865">
    <property type="component" value="Unassembled WGS sequence"/>
</dbReference>
<name>A0A818GVW7_9BILA</name>
<evidence type="ECO:0000313" key="3">
    <source>
        <dbReference type="EMBL" id="CAF4848287.1"/>
    </source>
</evidence>
<gene>
    <name evidence="2" type="ORF">KIK155_LOCUS15467</name>
    <name evidence="3" type="ORF">TOA249_LOCUS26667</name>
</gene>
<keyword evidence="1" id="KW-0472">Membrane</keyword>
<comment type="caution">
    <text evidence="2">The sequence shown here is derived from an EMBL/GenBank/DDBJ whole genome shotgun (WGS) entry which is preliminary data.</text>
</comment>
<evidence type="ECO:0000313" key="4">
    <source>
        <dbReference type="Proteomes" id="UP000663865"/>
    </source>
</evidence>
<keyword evidence="1" id="KW-1133">Transmembrane helix</keyword>